<dbReference type="HOGENOM" id="CLU_2808823_0_0_10"/>
<dbReference type="KEGG" id="pdt:Prede_1621"/>
<accession>L0JF33</accession>
<dbReference type="Proteomes" id="UP000010862">
    <property type="component" value="Chromosome 2"/>
</dbReference>
<evidence type="ECO:0000313" key="1">
    <source>
        <dbReference type="EMBL" id="AGB28926.1"/>
    </source>
</evidence>
<sequence length="67" mass="7591">MVMNEIPFDFLAIEHGLPYINVTCTLPCSHNMESAAIRQMNFNVVEERSSKGQLTAYGTYRIESPSH</sequence>
<proteinExistence type="predicted"/>
<name>L0JF33_PREDD</name>
<reference evidence="1" key="1">
    <citation type="submission" date="2012-02" db="EMBL/GenBank/DDBJ databases">
        <title>Complete sequence of chromosome 2 of Prevotella dentalis DSM 3688.</title>
        <authorList>
            <consortium name="US DOE Joint Genome Institute (JGI-PGF)"/>
            <person name="Lucas S."/>
            <person name="Copeland A."/>
            <person name="Lapidus A."/>
            <person name="Glavina del Rio T."/>
            <person name="Dalin E."/>
            <person name="Tice H."/>
            <person name="Bruce D."/>
            <person name="Goodwin L."/>
            <person name="Pitluck S."/>
            <person name="Peters L."/>
            <person name="Mikhailova N."/>
            <person name="Chertkov O."/>
            <person name="Kyrpides N."/>
            <person name="Mavromatis K."/>
            <person name="Ivanova N."/>
            <person name="Brettin T."/>
            <person name="Detter J.C."/>
            <person name="Han C."/>
            <person name="Larimer F."/>
            <person name="Land M."/>
            <person name="Hauser L."/>
            <person name="Markowitz V."/>
            <person name="Cheng J.-F."/>
            <person name="Hugenholtz P."/>
            <person name="Woyke T."/>
            <person name="Wu D."/>
            <person name="Gronow S."/>
            <person name="Wellnitz S."/>
            <person name="Brambilla E."/>
            <person name="Klenk H.-P."/>
            <person name="Eisen J.A."/>
        </authorList>
    </citation>
    <scope>NUCLEOTIDE SEQUENCE</scope>
    <source>
        <strain evidence="1">DSM 3688</strain>
    </source>
</reference>
<dbReference type="EMBL" id="CP003369">
    <property type="protein sequence ID" value="AGB28926.1"/>
    <property type="molecule type" value="Genomic_DNA"/>
</dbReference>
<keyword evidence="2" id="KW-1185">Reference proteome</keyword>
<dbReference type="AlphaFoldDB" id="L0JF33"/>
<organism evidence="1 2">
    <name type="scientific">Prevotella dentalis (strain ATCC 49559 / DSM 3688 / JCM 13448 / NCTC 12043 / ES 2772)</name>
    <name type="common">Mitsuokella dentalis</name>
    <dbReference type="NCBI Taxonomy" id="908937"/>
    <lineage>
        <taxon>Bacteria</taxon>
        <taxon>Pseudomonadati</taxon>
        <taxon>Bacteroidota</taxon>
        <taxon>Bacteroidia</taxon>
        <taxon>Bacteroidales</taxon>
        <taxon>Prevotellaceae</taxon>
        <taxon>Prevotella</taxon>
    </lineage>
</organism>
<protein>
    <submittedName>
        <fullName evidence="1">Uncharacterized protein</fullName>
    </submittedName>
</protein>
<gene>
    <name evidence="1" type="ordered locus">Prede_1621</name>
</gene>
<evidence type="ECO:0000313" key="2">
    <source>
        <dbReference type="Proteomes" id="UP000010862"/>
    </source>
</evidence>